<evidence type="ECO:0008006" key="4">
    <source>
        <dbReference type="Google" id="ProtNLM"/>
    </source>
</evidence>
<keyword evidence="3" id="KW-1185">Reference proteome</keyword>
<feature type="transmembrane region" description="Helical" evidence="1">
    <location>
        <begin position="21"/>
        <end position="41"/>
    </location>
</feature>
<evidence type="ECO:0000313" key="2">
    <source>
        <dbReference type="EMBL" id="MFD1738134.1"/>
    </source>
</evidence>
<keyword evidence="1" id="KW-0472">Membrane</keyword>
<protein>
    <recommendedName>
        <fullName evidence="4">Transposase</fullName>
    </recommendedName>
</protein>
<proteinExistence type="predicted"/>
<keyword evidence="1" id="KW-0812">Transmembrane</keyword>
<organism evidence="2 3">
    <name type="scientific">Bacillus salitolerans</name>
    <dbReference type="NCBI Taxonomy" id="1437434"/>
    <lineage>
        <taxon>Bacteria</taxon>
        <taxon>Bacillati</taxon>
        <taxon>Bacillota</taxon>
        <taxon>Bacilli</taxon>
        <taxon>Bacillales</taxon>
        <taxon>Bacillaceae</taxon>
        <taxon>Bacillus</taxon>
    </lineage>
</organism>
<dbReference type="RefSeq" id="WP_377929348.1">
    <property type="nucleotide sequence ID" value="NZ_JBHUEM010000036.1"/>
</dbReference>
<dbReference type="EMBL" id="JBHUEM010000036">
    <property type="protein sequence ID" value="MFD1738134.1"/>
    <property type="molecule type" value="Genomic_DNA"/>
</dbReference>
<evidence type="ECO:0000256" key="1">
    <source>
        <dbReference type="SAM" id="Phobius"/>
    </source>
</evidence>
<comment type="caution">
    <text evidence="2">The sequence shown here is derived from an EMBL/GenBank/DDBJ whole genome shotgun (WGS) entry which is preliminary data.</text>
</comment>
<reference evidence="3" key="1">
    <citation type="journal article" date="2019" name="Int. J. Syst. Evol. Microbiol.">
        <title>The Global Catalogue of Microorganisms (GCM) 10K type strain sequencing project: providing services to taxonomists for standard genome sequencing and annotation.</title>
        <authorList>
            <consortium name="The Broad Institute Genomics Platform"/>
            <consortium name="The Broad Institute Genome Sequencing Center for Infectious Disease"/>
            <person name="Wu L."/>
            <person name="Ma J."/>
        </authorList>
    </citation>
    <scope>NUCLEOTIDE SEQUENCE [LARGE SCALE GENOMIC DNA]</scope>
    <source>
        <strain evidence="3">CCUG 49339</strain>
    </source>
</reference>
<evidence type="ECO:0000313" key="3">
    <source>
        <dbReference type="Proteomes" id="UP001597214"/>
    </source>
</evidence>
<gene>
    <name evidence="2" type="ORF">ACFSCX_16525</name>
</gene>
<dbReference type="Proteomes" id="UP001597214">
    <property type="component" value="Unassembled WGS sequence"/>
</dbReference>
<feature type="transmembrane region" description="Helical" evidence="1">
    <location>
        <begin position="47"/>
        <end position="68"/>
    </location>
</feature>
<keyword evidence="1" id="KW-1133">Transmembrane helix</keyword>
<name>A0ABW4LSM0_9BACI</name>
<accession>A0ABW4LSM0</accession>
<sequence length="82" mass="9914">MKELTQFLLDKMQHFFPVKDFPFLWKSVYDGLTIMQLLFILTVTRDVYLLIIMHINEVVLVALTSRIVKKAKKRKIYKMIYF</sequence>